<dbReference type="SUPFAM" id="SSF50044">
    <property type="entry name" value="SH3-domain"/>
    <property type="match status" value="1"/>
</dbReference>
<dbReference type="AlphaFoldDB" id="A0A0L0HH22"/>
<dbReference type="SMART" id="SM00326">
    <property type="entry name" value="SH3"/>
    <property type="match status" value="1"/>
</dbReference>
<feature type="domain" description="SH3" evidence="7">
    <location>
        <begin position="520"/>
        <end position="582"/>
    </location>
</feature>
<feature type="compositionally biased region" description="Basic and acidic residues" evidence="6">
    <location>
        <begin position="489"/>
        <end position="498"/>
    </location>
</feature>
<dbReference type="Proteomes" id="UP000053201">
    <property type="component" value="Unassembled WGS sequence"/>
</dbReference>
<dbReference type="GO" id="GO:0030036">
    <property type="term" value="P:actin cytoskeleton organization"/>
    <property type="evidence" value="ECO:0007669"/>
    <property type="project" value="UniProtKB-ARBA"/>
</dbReference>
<evidence type="ECO:0000259" key="8">
    <source>
        <dbReference type="PROSITE" id="PS51741"/>
    </source>
</evidence>
<dbReference type="InterPro" id="IPR057870">
    <property type="entry name" value="HR1_TOCA"/>
</dbReference>
<evidence type="ECO:0000256" key="4">
    <source>
        <dbReference type="PROSITE-ProRule" id="PRU01077"/>
    </source>
</evidence>
<dbReference type="PROSITE" id="PS51741">
    <property type="entry name" value="F_BAR"/>
    <property type="match status" value="1"/>
</dbReference>
<dbReference type="Gene3D" id="6.10.140.470">
    <property type="match status" value="1"/>
</dbReference>
<dbReference type="Pfam" id="PF00018">
    <property type="entry name" value="SH3_1"/>
    <property type="match status" value="1"/>
</dbReference>
<dbReference type="OrthoDB" id="8783038at2759"/>
<sequence length="582" mass="65242">MDDQPNFGLTLWDQLENVEAYTKIGTQSLERFNEFLKRRAEIEADYARSLQKLVKAHKEELNKKEGQGSGNKGLGVAVLSGTVAQSWLQLLTMTEHTATFHTSMAENMDTDLRKSIKNQIKENDKVFKQHFDDLRKYTLDYRKVVDNLEKTRQKYDKATKDMDAARQAYESANQDMNKTAKDIEKLRTEAEKKAMLAQEAATGYKQCIEQTNIAKEKYYTETIPSVLNIIQSKDEQNRIDFSKNAFLKYSGLLASQMPSLTTALENMVDMFEKITPSYDSATFIKMTQTHSPYPADFTFEERALATSNLNKKTSTRGFTKTRDEIDDNKEDAIVVLPGKQGRKKALERIKVLDKELAEVEKKRTGVDTLMAVYASKPEIAKDPKVQRDLDDQHQALDQRIALILHKKHKLQVYISTLDGVAPPDPPAVQIGGKAYGQGQSSPLTPFSDSSSVGSGTPVSAARPLSVHTTKSEGSSGGLIPQSSIVESPRATEVEERSHHGSSHQLASSHDHDSNHDGNTSVICRVKLMYDFEGNADNNELCVKAGEEVDVLEKQDDGWWKARVHRPDGNLEGFIPGNYTEEI</sequence>
<keyword evidence="10" id="KW-1185">Reference proteome</keyword>
<dbReference type="SUPFAM" id="SSF103657">
    <property type="entry name" value="BAR/IMD domain-like"/>
    <property type="match status" value="1"/>
</dbReference>
<keyword evidence="2 4" id="KW-0175">Coiled coil</keyword>
<name>A0A0L0HH22_SPIPD</name>
<dbReference type="GeneID" id="27687868"/>
<gene>
    <name evidence="9" type="ORF">SPPG_04421</name>
</gene>
<evidence type="ECO:0000259" key="7">
    <source>
        <dbReference type="PROSITE" id="PS50002"/>
    </source>
</evidence>
<dbReference type="GO" id="GO:0030864">
    <property type="term" value="C:cortical actin cytoskeleton"/>
    <property type="evidence" value="ECO:0007669"/>
    <property type="project" value="UniProtKB-ARBA"/>
</dbReference>
<feature type="coiled-coil region" evidence="5">
    <location>
        <begin position="141"/>
        <end position="200"/>
    </location>
</feature>
<keyword evidence="1 3" id="KW-0728">SH3 domain</keyword>
<proteinExistence type="predicted"/>
<organism evidence="9 10">
    <name type="scientific">Spizellomyces punctatus (strain DAOM BR117)</name>
    <dbReference type="NCBI Taxonomy" id="645134"/>
    <lineage>
        <taxon>Eukaryota</taxon>
        <taxon>Fungi</taxon>
        <taxon>Fungi incertae sedis</taxon>
        <taxon>Chytridiomycota</taxon>
        <taxon>Chytridiomycota incertae sedis</taxon>
        <taxon>Chytridiomycetes</taxon>
        <taxon>Spizellomycetales</taxon>
        <taxon>Spizellomycetaceae</taxon>
        <taxon>Spizellomyces</taxon>
    </lineage>
</organism>
<dbReference type="PROSITE" id="PS50002">
    <property type="entry name" value="SH3"/>
    <property type="match status" value="1"/>
</dbReference>
<dbReference type="InterPro" id="IPR027267">
    <property type="entry name" value="AH/BAR_dom_sf"/>
</dbReference>
<dbReference type="Gene3D" id="2.30.30.40">
    <property type="entry name" value="SH3 Domains"/>
    <property type="match status" value="1"/>
</dbReference>
<accession>A0A0L0HH22</accession>
<dbReference type="CDD" id="cd00174">
    <property type="entry name" value="SH3"/>
    <property type="match status" value="1"/>
</dbReference>
<evidence type="ECO:0000313" key="10">
    <source>
        <dbReference type="Proteomes" id="UP000053201"/>
    </source>
</evidence>
<evidence type="ECO:0000313" key="9">
    <source>
        <dbReference type="EMBL" id="KND00079.1"/>
    </source>
</evidence>
<reference evidence="9 10" key="1">
    <citation type="submission" date="2009-08" db="EMBL/GenBank/DDBJ databases">
        <title>The Genome Sequence of Spizellomyces punctatus strain DAOM BR117.</title>
        <authorList>
            <consortium name="The Broad Institute Genome Sequencing Platform"/>
            <person name="Russ C."/>
            <person name="Cuomo C."/>
            <person name="Shea T."/>
            <person name="Young S.K."/>
            <person name="Zeng Q."/>
            <person name="Koehrsen M."/>
            <person name="Haas B."/>
            <person name="Borodovsky M."/>
            <person name="Guigo R."/>
            <person name="Alvarado L."/>
            <person name="Berlin A."/>
            <person name="Bochicchio J."/>
            <person name="Borenstein D."/>
            <person name="Chapman S."/>
            <person name="Chen Z."/>
            <person name="Engels R."/>
            <person name="Freedman E."/>
            <person name="Gellesch M."/>
            <person name="Goldberg J."/>
            <person name="Griggs A."/>
            <person name="Gujja S."/>
            <person name="Heiman D."/>
            <person name="Hepburn T."/>
            <person name="Howarth C."/>
            <person name="Jen D."/>
            <person name="Larson L."/>
            <person name="Lewis B."/>
            <person name="Mehta T."/>
            <person name="Park D."/>
            <person name="Pearson M."/>
            <person name="Roberts A."/>
            <person name="Saif S."/>
            <person name="Shenoy N."/>
            <person name="Sisk P."/>
            <person name="Stolte C."/>
            <person name="Sykes S."/>
            <person name="Thomson T."/>
            <person name="Walk T."/>
            <person name="White J."/>
            <person name="Yandava C."/>
            <person name="Burger G."/>
            <person name="Gray M.W."/>
            <person name="Holland P.W.H."/>
            <person name="King N."/>
            <person name="Lang F.B.F."/>
            <person name="Roger A.J."/>
            <person name="Ruiz-Trillo I."/>
            <person name="Lander E."/>
            <person name="Nusbaum C."/>
        </authorList>
    </citation>
    <scope>NUCLEOTIDE SEQUENCE [LARGE SCALE GENOMIC DNA]</scope>
    <source>
        <strain evidence="9 10">DAOM BR117</strain>
    </source>
</reference>
<evidence type="ECO:0000256" key="6">
    <source>
        <dbReference type="SAM" id="MobiDB-lite"/>
    </source>
</evidence>
<dbReference type="RefSeq" id="XP_016608118.1">
    <property type="nucleotide sequence ID" value="XM_016752657.1"/>
</dbReference>
<feature type="domain" description="F-BAR" evidence="8">
    <location>
        <begin position="5"/>
        <end position="279"/>
    </location>
</feature>
<dbReference type="PANTHER" id="PTHR15735">
    <property type="entry name" value="FCH AND DOUBLE SH3 DOMAINS PROTEIN"/>
    <property type="match status" value="1"/>
</dbReference>
<dbReference type="InterPro" id="IPR001060">
    <property type="entry name" value="FCH_dom"/>
</dbReference>
<dbReference type="OMA" id="XQNEGTI"/>
<dbReference type="Pfam" id="PF25610">
    <property type="entry name" value="HR1_TOCA"/>
    <property type="match status" value="1"/>
</dbReference>
<dbReference type="PANTHER" id="PTHR15735:SF12">
    <property type="entry name" value="CDC42-INTERACTING PROTEIN 4, ISOFORM B"/>
    <property type="match status" value="1"/>
</dbReference>
<dbReference type="VEuPathDB" id="FungiDB:SPPG_04421"/>
<dbReference type="InterPro" id="IPR036028">
    <property type="entry name" value="SH3-like_dom_sf"/>
</dbReference>
<dbReference type="InterPro" id="IPR031160">
    <property type="entry name" value="F_BAR_dom"/>
</dbReference>
<dbReference type="eggNOG" id="KOG3565">
    <property type="taxonomic scope" value="Eukaryota"/>
</dbReference>
<dbReference type="EMBL" id="KQ257456">
    <property type="protein sequence ID" value="KND00079.1"/>
    <property type="molecule type" value="Genomic_DNA"/>
</dbReference>
<evidence type="ECO:0000256" key="5">
    <source>
        <dbReference type="SAM" id="Coils"/>
    </source>
</evidence>
<evidence type="ECO:0000256" key="1">
    <source>
        <dbReference type="ARBA" id="ARBA00022443"/>
    </source>
</evidence>
<dbReference type="Gene3D" id="1.20.1270.60">
    <property type="entry name" value="Arfaptin homology (AH) domain/BAR domain"/>
    <property type="match status" value="1"/>
</dbReference>
<dbReference type="PRINTS" id="PR00452">
    <property type="entry name" value="SH3DOMAIN"/>
</dbReference>
<feature type="region of interest" description="Disordered" evidence="6">
    <location>
        <begin position="428"/>
        <end position="517"/>
    </location>
</feature>
<dbReference type="Pfam" id="PF00611">
    <property type="entry name" value="FCH"/>
    <property type="match status" value="1"/>
</dbReference>
<feature type="compositionally biased region" description="Low complexity" evidence="6">
    <location>
        <begin position="440"/>
        <end position="451"/>
    </location>
</feature>
<dbReference type="SMART" id="SM00055">
    <property type="entry name" value="FCH"/>
    <property type="match status" value="1"/>
</dbReference>
<dbReference type="InParanoid" id="A0A0L0HH22"/>
<evidence type="ECO:0000256" key="3">
    <source>
        <dbReference type="PROSITE-ProRule" id="PRU00192"/>
    </source>
</evidence>
<dbReference type="InterPro" id="IPR001452">
    <property type="entry name" value="SH3_domain"/>
</dbReference>
<evidence type="ECO:0008006" key="11">
    <source>
        <dbReference type="Google" id="ProtNLM"/>
    </source>
</evidence>
<evidence type="ECO:0000256" key="2">
    <source>
        <dbReference type="ARBA" id="ARBA00023054"/>
    </source>
</evidence>
<dbReference type="STRING" id="645134.A0A0L0HH22"/>
<protein>
    <recommendedName>
        <fullName evidence="11">F-BAR domain-containing protein</fullName>
    </recommendedName>
</protein>